<feature type="transmembrane region" description="Helical" evidence="7">
    <location>
        <begin position="12"/>
        <end position="35"/>
    </location>
</feature>
<protein>
    <submittedName>
        <fullName evidence="10">Cation diffusion facilitator family transporter</fullName>
    </submittedName>
</protein>
<evidence type="ECO:0000256" key="5">
    <source>
        <dbReference type="ARBA" id="ARBA00022989"/>
    </source>
</evidence>
<evidence type="ECO:0000256" key="6">
    <source>
        <dbReference type="ARBA" id="ARBA00023136"/>
    </source>
</evidence>
<dbReference type="NCBIfam" id="TIGR01297">
    <property type="entry name" value="CDF"/>
    <property type="match status" value="1"/>
</dbReference>
<name>A0A8G2C6I5_9BACT</name>
<evidence type="ECO:0000313" key="11">
    <source>
        <dbReference type="Proteomes" id="UP000184001"/>
    </source>
</evidence>
<dbReference type="Pfam" id="PF01545">
    <property type="entry name" value="Cation_efflux"/>
    <property type="match status" value="1"/>
</dbReference>
<feature type="domain" description="Cation efflux protein cytoplasmic" evidence="9">
    <location>
        <begin position="218"/>
        <end position="294"/>
    </location>
</feature>
<reference evidence="10 11" key="1">
    <citation type="submission" date="2016-11" db="EMBL/GenBank/DDBJ databases">
        <authorList>
            <person name="Varghese N."/>
            <person name="Submissions S."/>
        </authorList>
    </citation>
    <scope>NUCLEOTIDE SEQUENCE [LARGE SCALE GENOMIC DNA]</scope>
    <source>
        <strain evidence="10 11">DSM 17919</strain>
    </source>
</reference>
<dbReference type="Gene3D" id="3.30.70.1350">
    <property type="entry name" value="Cation efflux protein, cytoplasmic domain"/>
    <property type="match status" value="1"/>
</dbReference>
<comment type="caution">
    <text evidence="10">The sequence shown here is derived from an EMBL/GenBank/DDBJ whole genome shotgun (WGS) entry which is preliminary data.</text>
</comment>
<evidence type="ECO:0000256" key="4">
    <source>
        <dbReference type="ARBA" id="ARBA00022692"/>
    </source>
</evidence>
<organism evidence="10 11">
    <name type="scientific">Halodesulfovibrio aestuarii</name>
    <dbReference type="NCBI Taxonomy" id="126333"/>
    <lineage>
        <taxon>Bacteria</taxon>
        <taxon>Pseudomonadati</taxon>
        <taxon>Thermodesulfobacteriota</taxon>
        <taxon>Desulfovibrionia</taxon>
        <taxon>Desulfovibrionales</taxon>
        <taxon>Desulfovibrionaceae</taxon>
        <taxon>Halodesulfovibrio</taxon>
    </lineage>
</organism>
<evidence type="ECO:0000256" key="1">
    <source>
        <dbReference type="ARBA" id="ARBA00004141"/>
    </source>
</evidence>
<feature type="transmembrane region" description="Helical" evidence="7">
    <location>
        <begin position="120"/>
        <end position="143"/>
    </location>
</feature>
<dbReference type="SUPFAM" id="SSF160240">
    <property type="entry name" value="Cation efflux protein cytoplasmic domain-like"/>
    <property type="match status" value="1"/>
</dbReference>
<keyword evidence="6 7" id="KW-0472">Membrane</keyword>
<evidence type="ECO:0000256" key="3">
    <source>
        <dbReference type="ARBA" id="ARBA00022448"/>
    </source>
</evidence>
<keyword evidence="4 7" id="KW-0812">Transmembrane</keyword>
<dbReference type="SUPFAM" id="SSF161111">
    <property type="entry name" value="Cation efflux protein transmembrane domain-like"/>
    <property type="match status" value="1"/>
</dbReference>
<comment type="similarity">
    <text evidence="2">Belongs to the cation diffusion facilitator (CDF) transporter (TC 2.A.4) family.</text>
</comment>
<dbReference type="InterPro" id="IPR036837">
    <property type="entry name" value="Cation_efflux_CTD_sf"/>
</dbReference>
<dbReference type="PANTHER" id="PTHR43840:SF15">
    <property type="entry name" value="MITOCHONDRIAL METAL TRANSPORTER 1-RELATED"/>
    <property type="match status" value="1"/>
</dbReference>
<dbReference type="InterPro" id="IPR050291">
    <property type="entry name" value="CDF_Transporter"/>
</dbReference>
<dbReference type="InterPro" id="IPR027469">
    <property type="entry name" value="Cation_efflux_TMD_sf"/>
</dbReference>
<dbReference type="GO" id="GO:0008324">
    <property type="term" value="F:monoatomic cation transmembrane transporter activity"/>
    <property type="evidence" value="ECO:0007669"/>
    <property type="project" value="InterPro"/>
</dbReference>
<comment type="subcellular location">
    <subcellularLocation>
        <location evidence="1">Membrane</location>
        <topology evidence="1">Multi-pass membrane protein</topology>
    </subcellularLocation>
</comment>
<evidence type="ECO:0000313" key="10">
    <source>
        <dbReference type="EMBL" id="SHI45724.1"/>
    </source>
</evidence>
<dbReference type="GO" id="GO:0016020">
    <property type="term" value="C:membrane"/>
    <property type="evidence" value="ECO:0007669"/>
    <property type="project" value="UniProtKB-SubCell"/>
</dbReference>
<dbReference type="PANTHER" id="PTHR43840">
    <property type="entry name" value="MITOCHONDRIAL METAL TRANSPORTER 1-RELATED"/>
    <property type="match status" value="1"/>
</dbReference>
<evidence type="ECO:0000256" key="7">
    <source>
        <dbReference type="SAM" id="Phobius"/>
    </source>
</evidence>
<gene>
    <name evidence="10" type="ORF">SAMN05660830_00004</name>
</gene>
<accession>A0A8G2C6I5</accession>
<dbReference type="Gene3D" id="1.20.1510.10">
    <property type="entry name" value="Cation efflux protein transmembrane domain"/>
    <property type="match status" value="1"/>
</dbReference>
<dbReference type="Proteomes" id="UP000184001">
    <property type="component" value="Unassembled WGS sequence"/>
</dbReference>
<feature type="domain" description="Cation efflux protein transmembrane" evidence="8">
    <location>
        <begin position="19"/>
        <end position="213"/>
    </location>
</feature>
<dbReference type="InterPro" id="IPR002524">
    <property type="entry name" value="Cation_efflux"/>
</dbReference>
<dbReference type="AlphaFoldDB" id="A0A8G2C6I5"/>
<sequence length="313" mass="34052">MSENVKRVDQIVAVSKVTWVGLIVNVLLSGLKIAAGIMGNSRAVTADGIHSLSDLVTDISLLLGVRMWTAPPDDSHPYGHQRYETLITAGIGILLAAVAMGIVVDASMAYSEQHVHHAKFVALWAALASIVVKEILFRWTAYYGRLYKAPSVVANAWHHRSDALSSIPAAISVLVALIFPELHWLDLAGSIIVAFFIMHAAWEVTVPAVNELVDKGVPKDTVESLKRLASSVAGVQDVHKVRTRYQGIAVFVDLHISVDGSISVEEGHAIAEEVENLLQQSEFDVVDALVHVDPLKPAVRENYQPGRSRLENN</sequence>
<dbReference type="Pfam" id="PF16916">
    <property type="entry name" value="ZT_dimer"/>
    <property type="match status" value="1"/>
</dbReference>
<proteinExistence type="inferred from homology"/>
<dbReference type="InterPro" id="IPR058533">
    <property type="entry name" value="Cation_efflux_TM"/>
</dbReference>
<evidence type="ECO:0000259" key="8">
    <source>
        <dbReference type="Pfam" id="PF01545"/>
    </source>
</evidence>
<evidence type="ECO:0000256" key="2">
    <source>
        <dbReference type="ARBA" id="ARBA00008114"/>
    </source>
</evidence>
<keyword evidence="5 7" id="KW-1133">Transmembrane helix</keyword>
<evidence type="ECO:0000259" key="9">
    <source>
        <dbReference type="Pfam" id="PF16916"/>
    </source>
</evidence>
<keyword evidence="3" id="KW-0813">Transport</keyword>
<dbReference type="FunFam" id="1.20.1510.10:FF:000006">
    <property type="entry name" value="Divalent cation efflux transporter"/>
    <property type="match status" value="1"/>
</dbReference>
<dbReference type="RefSeq" id="WP_020001145.1">
    <property type="nucleotide sequence ID" value="NZ_CP192219.1"/>
</dbReference>
<dbReference type="InterPro" id="IPR027470">
    <property type="entry name" value="Cation_efflux_CTD"/>
</dbReference>
<dbReference type="EMBL" id="FQZR01000002">
    <property type="protein sequence ID" value="SHI45724.1"/>
    <property type="molecule type" value="Genomic_DNA"/>
</dbReference>
<feature type="transmembrane region" description="Helical" evidence="7">
    <location>
        <begin position="86"/>
        <end position="108"/>
    </location>
</feature>